<organism evidence="2 3">
    <name type="scientific">Aspergillus sydowii CBS 593.65</name>
    <dbReference type="NCBI Taxonomy" id="1036612"/>
    <lineage>
        <taxon>Eukaryota</taxon>
        <taxon>Fungi</taxon>
        <taxon>Dikarya</taxon>
        <taxon>Ascomycota</taxon>
        <taxon>Pezizomycotina</taxon>
        <taxon>Eurotiomycetes</taxon>
        <taxon>Eurotiomycetidae</taxon>
        <taxon>Eurotiales</taxon>
        <taxon>Aspergillaceae</taxon>
        <taxon>Aspergillus</taxon>
        <taxon>Aspergillus subgen. Nidulantes</taxon>
    </lineage>
</organism>
<feature type="region of interest" description="Disordered" evidence="1">
    <location>
        <begin position="1"/>
        <end position="39"/>
    </location>
</feature>
<reference evidence="3" key="1">
    <citation type="journal article" date="2017" name="Genome Biol.">
        <title>Comparative genomics reveals high biological diversity and specific adaptations in the industrially and medically important fungal genus Aspergillus.</title>
        <authorList>
            <person name="de Vries R.P."/>
            <person name="Riley R."/>
            <person name="Wiebenga A."/>
            <person name="Aguilar-Osorio G."/>
            <person name="Amillis S."/>
            <person name="Uchima C.A."/>
            <person name="Anderluh G."/>
            <person name="Asadollahi M."/>
            <person name="Askin M."/>
            <person name="Barry K."/>
            <person name="Battaglia E."/>
            <person name="Bayram O."/>
            <person name="Benocci T."/>
            <person name="Braus-Stromeyer S.A."/>
            <person name="Caldana C."/>
            <person name="Canovas D."/>
            <person name="Cerqueira G.C."/>
            <person name="Chen F."/>
            <person name="Chen W."/>
            <person name="Choi C."/>
            <person name="Clum A."/>
            <person name="Dos Santos R.A."/>
            <person name="Damasio A.R."/>
            <person name="Diallinas G."/>
            <person name="Emri T."/>
            <person name="Fekete E."/>
            <person name="Flipphi M."/>
            <person name="Freyberg S."/>
            <person name="Gallo A."/>
            <person name="Gournas C."/>
            <person name="Habgood R."/>
            <person name="Hainaut M."/>
            <person name="Harispe M.L."/>
            <person name="Henrissat B."/>
            <person name="Hilden K.S."/>
            <person name="Hope R."/>
            <person name="Hossain A."/>
            <person name="Karabika E."/>
            <person name="Karaffa L."/>
            <person name="Karanyi Z."/>
            <person name="Krasevec N."/>
            <person name="Kuo A."/>
            <person name="Kusch H."/>
            <person name="LaButti K."/>
            <person name="Lagendijk E.L."/>
            <person name="Lapidus A."/>
            <person name="Levasseur A."/>
            <person name="Lindquist E."/>
            <person name="Lipzen A."/>
            <person name="Logrieco A.F."/>
            <person name="MacCabe A."/>
            <person name="Maekelae M.R."/>
            <person name="Malavazi I."/>
            <person name="Melin P."/>
            <person name="Meyer V."/>
            <person name="Mielnichuk N."/>
            <person name="Miskei M."/>
            <person name="Molnar A.P."/>
            <person name="Mule G."/>
            <person name="Ngan C.Y."/>
            <person name="Orejas M."/>
            <person name="Orosz E."/>
            <person name="Ouedraogo J.P."/>
            <person name="Overkamp K.M."/>
            <person name="Park H.-S."/>
            <person name="Perrone G."/>
            <person name="Piumi F."/>
            <person name="Punt P.J."/>
            <person name="Ram A.F."/>
            <person name="Ramon A."/>
            <person name="Rauscher S."/>
            <person name="Record E."/>
            <person name="Riano-Pachon D.M."/>
            <person name="Robert V."/>
            <person name="Roehrig J."/>
            <person name="Ruller R."/>
            <person name="Salamov A."/>
            <person name="Salih N.S."/>
            <person name="Samson R.A."/>
            <person name="Sandor E."/>
            <person name="Sanguinetti M."/>
            <person name="Schuetze T."/>
            <person name="Sepcic K."/>
            <person name="Shelest E."/>
            <person name="Sherlock G."/>
            <person name="Sophianopoulou V."/>
            <person name="Squina F.M."/>
            <person name="Sun H."/>
            <person name="Susca A."/>
            <person name="Todd R.B."/>
            <person name="Tsang A."/>
            <person name="Unkles S.E."/>
            <person name="van de Wiele N."/>
            <person name="van Rossen-Uffink D."/>
            <person name="Oliveira J.V."/>
            <person name="Vesth T.C."/>
            <person name="Visser J."/>
            <person name="Yu J.-H."/>
            <person name="Zhou M."/>
            <person name="Andersen M.R."/>
            <person name="Archer D.B."/>
            <person name="Baker S.E."/>
            <person name="Benoit I."/>
            <person name="Brakhage A.A."/>
            <person name="Braus G.H."/>
            <person name="Fischer R."/>
            <person name="Frisvad J.C."/>
            <person name="Goldman G.H."/>
            <person name="Houbraken J."/>
            <person name="Oakley B."/>
            <person name="Pocsi I."/>
            <person name="Scazzocchio C."/>
            <person name="Seiboth B."/>
            <person name="vanKuyk P.A."/>
            <person name="Wortman J."/>
            <person name="Dyer P.S."/>
            <person name="Grigoriev I.V."/>
        </authorList>
    </citation>
    <scope>NUCLEOTIDE SEQUENCE [LARGE SCALE GENOMIC DNA]</scope>
    <source>
        <strain evidence="3">CBS 593.65</strain>
    </source>
</reference>
<evidence type="ECO:0008006" key="4">
    <source>
        <dbReference type="Google" id="ProtNLM"/>
    </source>
</evidence>
<dbReference type="GeneID" id="63768767"/>
<gene>
    <name evidence="2" type="ORF">ASPSYDRAFT_92526</name>
</gene>
<dbReference type="VEuPathDB" id="FungiDB:ASPSYDRAFT_92526"/>
<dbReference type="CDD" id="cd14688">
    <property type="entry name" value="bZIP_YAP"/>
    <property type="match status" value="1"/>
</dbReference>
<sequence length="470" mass="52592">MPNPSSSTPITRARRNRKVSALTAHQVQQKRDLDRKAQRALRQRVKSRLQDLEDDLARAKADCSVRERNLMESVQQLRDENRKLRSYLDSIGQFALNGAAEVDNCDDDDNGGAVDETESPVADITIGEDTAALADEEPGPVYDGTQQEQPGEATRVIDTHDHIRADPAQDVTTTAFGASTSMPLAQIHDVCTGSSTSLGQSRSAQPSDPTAPRDEHIQQVSQNLPQPIMTSPHRTIRPIWPSSLNSTLYQPQLGTTIASVLPKHTSATCPLDQILLDFIDSRRSMLAKGYDLETVLGPLQPSLQAILHPGPYPPESHAASRVLGEVLTTFPHVGIPQKLGFMFIMYRTMRWQISPTDANYEQMPRWLRPTATQITVPHPAWIDNIPWPRVRDLLIEQPDKYPFAVFSELYSQNVTVNWPYDDMDAISTHADNVELNQIFEKHVRKLSNWAVLAPFQDYLPEMIPAIYGKD</sequence>
<evidence type="ECO:0000313" key="2">
    <source>
        <dbReference type="EMBL" id="OJJ55390.1"/>
    </source>
</evidence>
<name>A0A1L9T7G8_9EURO</name>
<dbReference type="OrthoDB" id="10261951at2759"/>
<dbReference type="RefSeq" id="XP_040699196.1">
    <property type="nucleotide sequence ID" value="XM_040852694.1"/>
</dbReference>
<dbReference type="PANTHER" id="PTHR37012">
    <property type="entry name" value="B-ZIP TRANSCRIPTION FACTOR (EUROFUNG)-RELATED"/>
    <property type="match status" value="1"/>
</dbReference>
<evidence type="ECO:0000313" key="3">
    <source>
        <dbReference type="Proteomes" id="UP000184356"/>
    </source>
</evidence>
<feature type="compositionally biased region" description="Polar residues" evidence="1">
    <location>
        <begin position="192"/>
        <end position="208"/>
    </location>
</feature>
<dbReference type="EMBL" id="KV878592">
    <property type="protein sequence ID" value="OJJ55390.1"/>
    <property type="molecule type" value="Genomic_DNA"/>
</dbReference>
<dbReference type="Proteomes" id="UP000184356">
    <property type="component" value="Unassembled WGS sequence"/>
</dbReference>
<dbReference type="Pfam" id="PF11905">
    <property type="entry name" value="DUF3425"/>
    <property type="match status" value="1"/>
</dbReference>
<proteinExistence type="predicted"/>
<feature type="region of interest" description="Disordered" evidence="1">
    <location>
        <begin position="192"/>
        <end position="217"/>
    </location>
</feature>
<protein>
    <recommendedName>
        <fullName evidence="4">BZIP domain-containing protein</fullName>
    </recommendedName>
</protein>
<dbReference type="PANTHER" id="PTHR37012:SF2">
    <property type="entry name" value="BZIP DOMAIN-CONTAINING PROTEIN-RELATED"/>
    <property type="match status" value="1"/>
</dbReference>
<accession>A0A1L9T7G8</accession>
<feature type="compositionally biased region" description="Polar residues" evidence="1">
    <location>
        <begin position="1"/>
        <end position="10"/>
    </location>
</feature>
<keyword evidence="3" id="KW-1185">Reference proteome</keyword>
<dbReference type="AlphaFoldDB" id="A0A1L9T7G8"/>
<dbReference type="STRING" id="1036612.A0A1L9T7G8"/>
<evidence type="ECO:0000256" key="1">
    <source>
        <dbReference type="SAM" id="MobiDB-lite"/>
    </source>
</evidence>
<dbReference type="InterPro" id="IPR021833">
    <property type="entry name" value="DUF3425"/>
</dbReference>